<reference evidence="1 2" key="1">
    <citation type="journal article" date="2017" name="Appl. Environ. Microbiol.">
        <title>Bacteriophage PhiM1 of Pectobacterium evolves to escape two bifunctional Type III toxin-antitoxin and abortive infection systems through mutations in a single viral gene.</title>
        <authorList>
            <person name="Blower T.R."/>
            <person name="Chai R."/>
            <person name="Przybilski R."/>
            <person name="Chindhy S."/>
            <person name="Fang X."/>
            <person name="Kidman S.E."/>
            <person name="Tan H."/>
            <person name="Luisi B.F."/>
            <person name="Fineran P.C."/>
            <person name="Salmond G.P."/>
        </authorList>
    </citation>
    <scope>NUCLEOTIDE SEQUENCE [LARGE SCALE GENOMIC DNA]</scope>
</reference>
<keyword evidence="2" id="KW-1185">Reference proteome</keyword>
<name>A0A1P7WFU2_9CAUD</name>
<gene>
    <name evidence="1" type="ORF">PhiM1_01</name>
</gene>
<dbReference type="EMBL" id="JX290549">
    <property type="protein sequence ID" value="AFQ22486.1"/>
    <property type="molecule type" value="Genomic_DNA"/>
</dbReference>
<evidence type="ECO:0000313" key="2">
    <source>
        <dbReference type="Proteomes" id="UP000224566"/>
    </source>
</evidence>
<evidence type="ECO:0000313" key="1">
    <source>
        <dbReference type="EMBL" id="AFQ22486.1"/>
    </source>
</evidence>
<organism evidence="1 2">
    <name type="scientific">Pectobacterium phage PhiM1</name>
    <dbReference type="NCBI Taxonomy" id="1211386"/>
    <lineage>
        <taxon>Viruses</taxon>
        <taxon>Duplodnaviria</taxon>
        <taxon>Heunggongvirae</taxon>
        <taxon>Uroviricota</taxon>
        <taxon>Caudoviricetes</taxon>
        <taxon>Autographivirales</taxon>
        <taxon>Autoscriptoviridae</taxon>
        <taxon>Corkvirinae</taxon>
        <taxon>Phimunavirus</taxon>
        <taxon>Phimunavirus fM1</taxon>
    </lineage>
</organism>
<sequence length="52" mass="6018">MTYYESADVIITRARAVQELRRHGITDTAEFDSDMGICTEYNAQDVLQWLGY</sequence>
<accession>A0A1P7WFU2</accession>
<protein>
    <submittedName>
        <fullName evidence="1">Uncharacterized protein</fullName>
    </submittedName>
</protein>
<proteinExistence type="predicted"/>
<dbReference type="Proteomes" id="UP000224566">
    <property type="component" value="Segment"/>
</dbReference>